<dbReference type="RefSeq" id="WP_093256807.1">
    <property type="nucleotide sequence ID" value="NZ_FNQM01000043.1"/>
</dbReference>
<sequence>MTETAITRFCTGVCAYDPADGWRLGCGRTRAEIGGWGDAQEADHAAIWAAPPDRLSSLVRTDDATLIARLRTLLGADLPTMLREAGAALVAASPVRLVETTLARADVSAPIPAPGERPPVGCHTHLLPGAPALRRETLPRLDLPEVYAPAAVFYTAALAHGQP</sequence>
<organism evidence="1 2">
    <name type="scientific">Rubrimonas cliftonensis</name>
    <dbReference type="NCBI Taxonomy" id="89524"/>
    <lineage>
        <taxon>Bacteria</taxon>
        <taxon>Pseudomonadati</taxon>
        <taxon>Pseudomonadota</taxon>
        <taxon>Alphaproteobacteria</taxon>
        <taxon>Rhodobacterales</taxon>
        <taxon>Paracoccaceae</taxon>
        <taxon>Rubrimonas</taxon>
    </lineage>
</organism>
<dbReference type="InterPro" id="IPR053838">
    <property type="entry name" value="DUF6925"/>
</dbReference>
<gene>
    <name evidence="1" type="ORF">SAMN05444370_1435</name>
</gene>
<reference evidence="1 2" key="1">
    <citation type="submission" date="2016-10" db="EMBL/GenBank/DDBJ databases">
        <authorList>
            <person name="de Groot N.N."/>
        </authorList>
    </citation>
    <scope>NUCLEOTIDE SEQUENCE [LARGE SCALE GENOMIC DNA]</scope>
    <source>
        <strain evidence="1 2">DSM 15345</strain>
    </source>
</reference>
<dbReference type="OrthoDB" id="3569535at2"/>
<evidence type="ECO:0000313" key="1">
    <source>
        <dbReference type="EMBL" id="SEB05975.1"/>
    </source>
</evidence>
<dbReference type="AlphaFoldDB" id="A0A1H4G8M6"/>
<dbReference type="EMBL" id="FNQM01000043">
    <property type="protein sequence ID" value="SEB05975.1"/>
    <property type="molecule type" value="Genomic_DNA"/>
</dbReference>
<dbReference type="Pfam" id="PF06945">
    <property type="entry name" value="DUF1289"/>
    <property type="match status" value="1"/>
</dbReference>
<name>A0A1H4G8M6_9RHOB</name>
<dbReference type="STRING" id="89524.SAMN05444370_1435"/>
<proteinExistence type="predicted"/>
<dbReference type="InterPro" id="IPR010710">
    <property type="entry name" value="DUF1289"/>
</dbReference>
<dbReference type="Proteomes" id="UP000198703">
    <property type="component" value="Unassembled WGS sequence"/>
</dbReference>
<dbReference type="Pfam" id="PF21973">
    <property type="entry name" value="DUF6925"/>
    <property type="match status" value="1"/>
</dbReference>
<evidence type="ECO:0000313" key="2">
    <source>
        <dbReference type="Proteomes" id="UP000198703"/>
    </source>
</evidence>
<protein>
    <submittedName>
        <fullName evidence="1">Predicted Fe-S protein YdhL, DUF1289 family</fullName>
    </submittedName>
</protein>
<accession>A0A1H4G8M6</accession>
<keyword evidence="2" id="KW-1185">Reference proteome</keyword>